<dbReference type="EMBL" id="JPYA02000001">
    <property type="protein sequence ID" value="MEB3750347.1"/>
    <property type="molecule type" value="Genomic_DNA"/>
</dbReference>
<evidence type="ECO:0008006" key="4">
    <source>
        <dbReference type="Google" id="ProtNLM"/>
    </source>
</evidence>
<keyword evidence="3" id="KW-1185">Reference proteome</keyword>
<gene>
    <name evidence="2" type="ORF">EP10_001186</name>
</gene>
<sequence>MDGTTSCIDNGEPHGQNPTTKPVHSSVIQENEQLRQKNKHLSKENERLRGRIQELEARTKKTAPIAIGPHPLAIGVKNFFLIFYALL</sequence>
<proteinExistence type="predicted"/>
<dbReference type="InterPro" id="IPR014751">
    <property type="entry name" value="XRCC4-like_C"/>
</dbReference>
<reference evidence="2 3" key="1">
    <citation type="journal article" date="2014" name="Genome Announc.">
        <title>Draft Genome Sequence of Geobacillus icigianus Strain G1w1T Isolated from Hot Springs in the Valley of Geysers, Kamchatka (Russian Federation).</title>
        <authorList>
            <person name="Bryanskaya A.V."/>
            <person name="Rozanov A.S."/>
            <person name="Logacheva M.D."/>
            <person name="Kotenko A.V."/>
            <person name="Peltek S.E."/>
        </authorList>
    </citation>
    <scope>NUCLEOTIDE SEQUENCE [LARGE SCALE GENOMIC DNA]</scope>
    <source>
        <strain evidence="2 3">G1w1</strain>
    </source>
</reference>
<organism evidence="2 3">
    <name type="scientific">Geobacillus icigianus</name>
    <dbReference type="NCBI Taxonomy" id="1430331"/>
    <lineage>
        <taxon>Bacteria</taxon>
        <taxon>Bacillati</taxon>
        <taxon>Bacillota</taxon>
        <taxon>Bacilli</taxon>
        <taxon>Bacillales</taxon>
        <taxon>Anoxybacillaceae</taxon>
        <taxon>Geobacillus</taxon>
    </lineage>
</organism>
<evidence type="ECO:0000313" key="2">
    <source>
        <dbReference type="EMBL" id="MEB3750347.1"/>
    </source>
</evidence>
<dbReference type="Proteomes" id="UP000029267">
    <property type="component" value="Unassembled WGS sequence"/>
</dbReference>
<accession>A0ABU6BEU0</accession>
<protein>
    <recommendedName>
        <fullName evidence="4">Transposase</fullName>
    </recommendedName>
</protein>
<dbReference type="Gene3D" id="1.20.5.370">
    <property type="match status" value="1"/>
</dbReference>
<comment type="caution">
    <text evidence="2">The sequence shown here is derived from an EMBL/GenBank/DDBJ whole genome shotgun (WGS) entry which is preliminary data.</text>
</comment>
<evidence type="ECO:0000256" key="1">
    <source>
        <dbReference type="SAM" id="MobiDB-lite"/>
    </source>
</evidence>
<name>A0ABU6BEU0_9BACL</name>
<feature type="compositionally biased region" description="Polar residues" evidence="1">
    <location>
        <begin position="16"/>
        <end position="31"/>
    </location>
</feature>
<feature type="region of interest" description="Disordered" evidence="1">
    <location>
        <begin position="1"/>
        <end position="47"/>
    </location>
</feature>
<evidence type="ECO:0000313" key="3">
    <source>
        <dbReference type="Proteomes" id="UP000029267"/>
    </source>
</evidence>